<dbReference type="EMBL" id="UINC01009315">
    <property type="protein sequence ID" value="SVA41794.1"/>
    <property type="molecule type" value="Genomic_DNA"/>
</dbReference>
<organism evidence="1">
    <name type="scientific">marine metagenome</name>
    <dbReference type="NCBI Taxonomy" id="408172"/>
    <lineage>
        <taxon>unclassified sequences</taxon>
        <taxon>metagenomes</taxon>
        <taxon>ecological metagenomes</taxon>
    </lineage>
</organism>
<accession>A0A381VNJ2</accession>
<protein>
    <submittedName>
        <fullName evidence="1">Uncharacterized protein</fullName>
    </submittedName>
</protein>
<name>A0A381VNJ2_9ZZZZ</name>
<gene>
    <name evidence="1" type="ORF">METZ01_LOCUS94648</name>
</gene>
<proteinExistence type="predicted"/>
<reference evidence="1" key="1">
    <citation type="submission" date="2018-05" db="EMBL/GenBank/DDBJ databases">
        <authorList>
            <person name="Lanie J.A."/>
            <person name="Ng W.-L."/>
            <person name="Kazmierczak K.M."/>
            <person name="Andrzejewski T.M."/>
            <person name="Davidsen T.M."/>
            <person name="Wayne K.J."/>
            <person name="Tettelin H."/>
            <person name="Glass J.I."/>
            <person name="Rusch D."/>
            <person name="Podicherti R."/>
            <person name="Tsui H.-C.T."/>
            <person name="Winkler M.E."/>
        </authorList>
    </citation>
    <scope>NUCLEOTIDE SEQUENCE</scope>
</reference>
<dbReference type="PROSITE" id="PS51257">
    <property type="entry name" value="PROKAR_LIPOPROTEIN"/>
    <property type="match status" value="1"/>
</dbReference>
<sequence length="54" mass="5170">MHVHSFRKGVVVMFALALGLTGCASAGGGGGGGGGSSSGPNRISRDELIALGQA</sequence>
<dbReference type="AlphaFoldDB" id="A0A381VNJ2"/>
<evidence type="ECO:0000313" key="1">
    <source>
        <dbReference type="EMBL" id="SVA41794.1"/>
    </source>
</evidence>
<feature type="non-terminal residue" evidence="1">
    <location>
        <position position="54"/>
    </location>
</feature>